<name>A0A0K2V1L3_LEPSM</name>
<organism evidence="1">
    <name type="scientific">Lepeophtheirus salmonis</name>
    <name type="common">Salmon louse</name>
    <name type="synonym">Caligus salmonis</name>
    <dbReference type="NCBI Taxonomy" id="72036"/>
    <lineage>
        <taxon>Eukaryota</taxon>
        <taxon>Metazoa</taxon>
        <taxon>Ecdysozoa</taxon>
        <taxon>Arthropoda</taxon>
        <taxon>Crustacea</taxon>
        <taxon>Multicrustacea</taxon>
        <taxon>Hexanauplia</taxon>
        <taxon>Copepoda</taxon>
        <taxon>Siphonostomatoida</taxon>
        <taxon>Caligidae</taxon>
        <taxon>Lepeophtheirus</taxon>
    </lineage>
</organism>
<sequence>MHIKGVVWGVGYRRSKSVKELQCRRMFFFHCWCHKLPLDPHKDLSTHFFGSFLDSLKSFSCT</sequence>
<accession>A0A0K2V1L3</accession>
<evidence type="ECO:0000313" key="1">
    <source>
        <dbReference type="EMBL" id="CDW44220.1"/>
    </source>
</evidence>
<reference evidence="1" key="1">
    <citation type="submission" date="2014-05" db="EMBL/GenBank/DDBJ databases">
        <authorList>
            <person name="Chronopoulou M."/>
        </authorList>
    </citation>
    <scope>NUCLEOTIDE SEQUENCE</scope>
    <source>
        <tissue evidence="1">Whole organism</tissue>
    </source>
</reference>
<proteinExistence type="predicted"/>
<protein>
    <submittedName>
        <fullName evidence="1">Uncharacterized protein</fullName>
    </submittedName>
</protein>
<dbReference type="AlphaFoldDB" id="A0A0K2V1L3"/>
<dbReference type="EMBL" id="HACA01026859">
    <property type="protein sequence ID" value="CDW44220.1"/>
    <property type="molecule type" value="Transcribed_RNA"/>
</dbReference>